<evidence type="ECO:0000313" key="2">
    <source>
        <dbReference type="Proteomes" id="UP000585474"/>
    </source>
</evidence>
<accession>A0A7J0GLQ9</accession>
<comment type="caution">
    <text evidence="1">The sequence shown here is derived from an EMBL/GenBank/DDBJ whole genome shotgun (WGS) entry which is preliminary data.</text>
</comment>
<dbReference type="OrthoDB" id="1750575at2759"/>
<sequence length="361" mass="39745">MVLFDSLERFIKTCPLPDSKFLVPKDDDLPRCVTTKRLDGDPKLVDWESEDSIAMGGLWHSLEPHVATTVEFCDTSKKIWDSLFESFSLDPELRGFKDQIIASETLPTVANAYSQLSRSSLGQPSIASTSPSTGLESSALVSNSGFRGGGHGVAHVVAVEVVISVVDLVVVVVQVSVVIENVIMVVAPIILSRIVGKSMASLIMHIRSPKALHRPNLNHQFLLIRWLLFLVIMMHSPFTQLSELVHFHCYFSKFSVFQDLNTKKMIGPGHEKDGLYFLDIDRTSAATMSSALSATVSPLQWNFCLGYPSLAKLKLAIPTLSPMSNLELSVSSHGSQYESFDVVDIDIWGPSRTPSVNGYFC</sequence>
<gene>
    <name evidence="1" type="ORF">Acr_23g0000530</name>
</gene>
<organism evidence="1 2">
    <name type="scientific">Actinidia rufa</name>
    <dbReference type="NCBI Taxonomy" id="165716"/>
    <lineage>
        <taxon>Eukaryota</taxon>
        <taxon>Viridiplantae</taxon>
        <taxon>Streptophyta</taxon>
        <taxon>Embryophyta</taxon>
        <taxon>Tracheophyta</taxon>
        <taxon>Spermatophyta</taxon>
        <taxon>Magnoliopsida</taxon>
        <taxon>eudicotyledons</taxon>
        <taxon>Gunneridae</taxon>
        <taxon>Pentapetalae</taxon>
        <taxon>asterids</taxon>
        <taxon>Ericales</taxon>
        <taxon>Actinidiaceae</taxon>
        <taxon>Actinidia</taxon>
    </lineage>
</organism>
<dbReference type="AlphaFoldDB" id="A0A7J0GLQ9"/>
<name>A0A7J0GLQ9_9ERIC</name>
<proteinExistence type="predicted"/>
<keyword evidence="2" id="KW-1185">Reference proteome</keyword>
<reference evidence="1 2" key="1">
    <citation type="submission" date="2019-07" db="EMBL/GenBank/DDBJ databases">
        <title>De Novo Assembly of kiwifruit Actinidia rufa.</title>
        <authorList>
            <person name="Sugita-Konishi S."/>
            <person name="Sato K."/>
            <person name="Mori E."/>
            <person name="Abe Y."/>
            <person name="Kisaki G."/>
            <person name="Hamano K."/>
            <person name="Suezawa K."/>
            <person name="Otani M."/>
            <person name="Fukuda T."/>
            <person name="Manabe T."/>
            <person name="Gomi K."/>
            <person name="Tabuchi M."/>
            <person name="Akimitsu K."/>
            <person name="Kataoka I."/>
        </authorList>
    </citation>
    <scope>NUCLEOTIDE SEQUENCE [LARGE SCALE GENOMIC DNA]</scope>
    <source>
        <strain evidence="2">cv. Fuchu</strain>
    </source>
</reference>
<dbReference type="EMBL" id="BJWL01000023">
    <property type="protein sequence ID" value="GFZ11668.1"/>
    <property type="molecule type" value="Genomic_DNA"/>
</dbReference>
<protein>
    <submittedName>
        <fullName evidence="1">Uncharacterized protein</fullName>
    </submittedName>
</protein>
<dbReference type="Proteomes" id="UP000585474">
    <property type="component" value="Unassembled WGS sequence"/>
</dbReference>
<evidence type="ECO:0000313" key="1">
    <source>
        <dbReference type="EMBL" id="GFZ11668.1"/>
    </source>
</evidence>